<evidence type="ECO:0000313" key="3">
    <source>
        <dbReference type="Proteomes" id="UP000198650"/>
    </source>
</evidence>
<proteinExistence type="predicted"/>
<dbReference type="Proteomes" id="UP000198650">
    <property type="component" value="Unassembled WGS sequence"/>
</dbReference>
<dbReference type="STRING" id="186116.SAMN05192569_104821"/>
<dbReference type="AlphaFoldDB" id="A0A1I0T772"/>
<protein>
    <submittedName>
        <fullName evidence="2">Uncharacterized protein</fullName>
    </submittedName>
</protein>
<dbReference type="EMBL" id="FOJS01000015">
    <property type="protein sequence ID" value="SFA47537.1"/>
    <property type="molecule type" value="Genomic_DNA"/>
</dbReference>
<feature type="non-terminal residue" evidence="2">
    <location>
        <position position="1"/>
    </location>
</feature>
<accession>A0A1I0T772</accession>
<reference evidence="3" key="1">
    <citation type="submission" date="2016-10" db="EMBL/GenBank/DDBJ databases">
        <authorList>
            <person name="Varghese N."/>
            <person name="Submissions S."/>
        </authorList>
    </citation>
    <scope>NUCLEOTIDE SEQUENCE [LARGE SCALE GENOMIC DNA]</scope>
    <source>
        <strain evidence="3">M1</strain>
    </source>
</reference>
<gene>
    <name evidence="2" type="ORF">SAMN05192569_10151</name>
</gene>
<organism evidence="2 3">
    <name type="scientific">Parageobacillus thermantarcticus</name>
    <dbReference type="NCBI Taxonomy" id="186116"/>
    <lineage>
        <taxon>Bacteria</taxon>
        <taxon>Bacillati</taxon>
        <taxon>Bacillota</taxon>
        <taxon>Bacilli</taxon>
        <taxon>Bacillales</taxon>
        <taxon>Anoxybacillaceae</taxon>
        <taxon>Parageobacillus</taxon>
    </lineage>
</organism>
<feature type="compositionally biased region" description="Basic and acidic residues" evidence="1">
    <location>
        <begin position="56"/>
        <end position="65"/>
    </location>
</feature>
<sequence length="74" mass="8079">PCDLESLRKLGRPPPDDETERGNVGAKTPGDMGGFVLISDAEIQGCIEYASPRQENVSRRGREAHPGSVRYPQN</sequence>
<keyword evidence="3" id="KW-1185">Reference proteome</keyword>
<evidence type="ECO:0000313" key="2">
    <source>
        <dbReference type="EMBL" id="SFA47537.1"/>
    </source>
</evidence>
<feature type="region of interest" description="Disordered" evidence="1">
    <location>
        <begin position="1"/>
        <end position="32"/>
    </location>
</feature>
<feature type="region of interest" description="Disordered" evidence="1">
    <location>
        <begin position="53"/>
        <end position="74"/>
    </location>
</feature>
<name>A0A1I0T772_9BACL</name>
<evidence type="ECO:0000256" key="1">
    <source>
        <dbReference type="SAM" id="MobiDB-lite"/>
    </source>
</evidence>